<evidence type="ECO:0000256" key="3">
    <source>
        <dbReference type="ARBA" id="ARBA00023136"/>
    </source>
</evidence>
<keyword evidence="5" id="KW-0449">Lipoprotein</keyword>
<keyword evidence="2 6" id="KW-0732">Signal</keyword>
<dbReference type="PANTHER" id="PTHR43649:SF33">
    <property type="entry name" value="POLYGALACTURONAN_RHAMNOGALACTURONAN-BINDING PROTEIN YTCQ"/>
    <property type="match status" value="1"/>
</dbReference>
<dbReference type="EMBL" id="JAOQKJ010000001">
    <property type="protein sequence ID" value="MCU6743198.1"/>
    <property type="molecule type" value="Genomic_DNA"/>
</dbReference>
<dbReference type="PANTHER" id="PTHR43649">
    <property type="entry name" value="ARABINOSE-BINDING PROTEIN-RELATED"/>
    <property type="match status" value="1"/>
</dbReference>
<evidence type="ECO:0000256" key="5">
    <source>
        <dbReference type="ARBA" id="ARBA00023288"/>
    </source>
</evidence>
<feature type="signal peptide" evidence="6">
    <location>
        <begin position="1"/>
        <end position="20"/>
    </location>
</feature>
<dbReference type="Proteomes" id="UP001652432">
    <property type="component" value="Unassembled WGS sequence"/>
</dbReference>
<dbReference type="InterPro" id="IPR006059">
    <property type="entry name" value="SBP"/>
</dbReference>
<keyword evidence="4" id="KW-0564">Palmitate</keyword>
<evidence type="ECO:0000256" key="1">
    <source>
        <dbReference type="ARBA" id="ARBA00022475"/>
    </source>
</evidence>
<evidence type="ECO:0000256" key="6">
    <source>
        <dbReference type="SAM" id="SignalP"/>
    </source>
</evidence>
<feature type="chain" id="PRO_5046703385" evidence="6">
    <location>
        <begin position="21"/>
        <end position="448"/>
    </location>
</feature>
<keyword evidence="1" id="KW-1003">Cell membrane</keyword>
<evidence type="ECO:0000256" key="2">
    <source>
        <dbReference type="ARBA" id="ARBA00022729"/>
    </source>
</evidence>
<evidence type="ECO:0000256" key="4">
    <source>
        <dbReference type="ARBA" id="ARBA00023139"/>
    </source>
</evidence>
<reference evidence="7 8" key="1">
    <citation type="journal article" date="2021" name="ISME Commun">
        <title>Automated analysis of genomic sequences facilitates high-throughput and comprehensive description of bacteria.</title>
        <authorList>
            <person name="Hitch T.C.A."/>
        </authorList>
    </citation>
    <scope>NUCLEOTIDE SEQUENCE [LARGE SCALE GENOMIC DNA]</scope>
    <source>
        <strain evidence="7 8">Sanger_18</strain>
    </source>
</reference>
<dbReference type="SUPFAM" id="SSF53850">
    <property type="entry name" value="Periplasmic binding protein-like II"/>
    <property type="match status" value="1"/>
</dbReference>
<proteinExistence type="predicted"/>
<dbReference type="Gene3D" id="3.40.190.10">
    <property type="entry name" value="Periplasmic binding protein-like II"/>
    <property type="match status" value="2"/>
</dbReference>
<comment type="caution">
    <text evidence="7">The sequence shown here is derived from an EMBL/GenBank/DDBJ whole genome shotgun (WGS) entry which is preliminary data.</text>
</comment>
<evidence type="ECO:0000313" key="8">
    <source>
        <dbReference type="Proteomes" id="UP001652432"/>
    </source>
</evidence>
<dbReference type="RefSeq" id="WP_262572671.1">
    <property type="nucleotide sequence ID" value="NZ_JAOQKJ010000001.1"/>
</dbReference>
<dbReference type="Pfam" id="PF01547">
    <property type="entry name" value="SBP_bac_1"/>
    <property type="match status" value="1"/>
</dbReference>
<gene>
    <name evidence="7" type="ORF">OCV77_01525</name>
</gene>
<organism evidence="7 8">
    <name type="scientific">Suilimivivens aceti</name>
    <dbReference type="NCBI Taxonomy" id="2981774"/>
    <lineage>
        <taxon>Bacteria</taxon>
        <taxon>Bacillati</taxon>
        <taxon>Bacillota</taxon>
        <taxon>Clostridia</taxon>
        <taxon>Lachnospirales</taxon>
        <taxon>Lachnospiraceae</taxon>
        <taxon>Suilimivivens</taxon>
    </lineage>
</organism>
<sequence>MKKKWIAAIMTAAMVMTTLAGCGSSTGTATETDSTAAETQETEAADDSTAAGDVTLSLAFHYPEDFYEENIVPVVDEFKKLHPELKEVKFTTLSGASDEQQVTRLTGGQYEDVILVPSVLLASELPNYFAPLGDATEMASKYYYGDYMQYEGQSYGIPIGIVYEGLLYNKTVLDTYCDGVVPKTLDELYADLEKCKENGITGIYTNAGSVWTMRYWDNLAITMSGDDDYANKILTDQTPWAEGSALREADDILADFAKKGYVEADVVTADQWDSSLTSIGGGKTAFIFTGTWALSQAQEHAEELGLSADSIGFIPFPYKNDVSADNKLRMRIAQDLFMGVNKNSENLELAKEFCAFFCENMALALGMNEIMIDGGENQPDLAFLQDLDYVETYTSPAKDPKIQEMAGTAEIDVYSFDGYLLDYVMLPVMNGGEPEYDKLNELWGKNFQ</sequence>
<dbReference type="PROSITE" id="PS51257">
    <property type="entry name" value="PROKAR_LIPOPROTEIN"/>
    <property type="match status" value="1"/>
</dbReference>
<evidence type="ECO:0000313" key="7">
    <source>
        <dbReference type="EMBL" id="MCU6743198.1"/>
    </source>
</evidence>
<keyword evidence="3" id="KW-0472">Membrane</keyword>
<protein>
    <submittedName>
        <fullName evidence="7">ABC transporter substrate-binding protein</fullName>
    </submittedName>
</protein>
<keyword evidence="8" id="KW-1185">Reference proteome</keyword>
<accession>A0ABT2SYX9</accession>
<dbReference type="InterPro" id="IPR050490">
    <property type="entry name" value="Bact_solute-bd_prot1"/>
</dbReference>
<name>A0ABT2SYX9_9FIRM</name>